<feature type="non-terminal residue" evidence="1">
    <location>
        <position position="1"/>
    </location>
</feature>
<name>J9F9N8_WUCBA</name>
<dbReference type="EMBL" id="ADBV01000795">
    <property type="protein sequence ID" value="EJW86282.1"/>
    <property type="molecule type" value="Genomic_DNA"/>
</dbReference>
<proteinExistence type="predicted"/>
<feature type="non-terminal residue" evidence="1">
    <location>
        <position position="60"/>
    </location>
</feature>
<reference evidence="2" key="1">
    <citation type="submission" date="2012-08" db="EMBL/GenBank/DDBJ databases">
        <title>The Genome Sequence of Wuchereria bancrofti.</title>
        <authorList>
            <person name="Nutman T.B."/>
            <person name="Fink D.L."/>
            <person name="Russ C."/>
            <person name="Young S."/>
            <person name="Zeng Q."/>
            <person name="Koehrsen M."/>
            <person name="Alvarado L."/>
            <person name="Berlin A."/>
            <person name="Chapman S.B."/>
            <person name="Chen Z."/>
            <person name="Freedman E."/>
            <person name="Gellesch M."/>
            <person name="Goldberg J."/>
            <person name="Griggs A."/>
            <person name="Gujja S."/>
            <person name="Heilman E.R."/>
            <person name="Heiman D."/>
            <person name="Hepburn T."/>
            <person name="Howarth C."/>
            <person name="Jen D."/>
            <person name="Larson L."/>
            <person name="Lewis B."/>
            <person name="Mehta T."/>
            <person name="Park D."/>
            <person name="Pearson M."/>
            <person name="Roberts A."/>
            <person name="Saif S."/>
            <person name="Shea T."/>
            <person name="Shenoy N."/>
            <person name="Sisk P."/>
            <person name="Stolte C."/>
            <person name="Sykes S."/>
            <person name="Walk T."/>
            <person name="White J."/>
            <person name="Yandava C."/>
            <person name="Haas B."/>
            <person name="Henn M.R."/>
            <person name="Nusbaum C."/>
            <person name="Birren B."/>
        </authorList>
    </citation>
    <scope>NUCLEOTIDE SEQUENCE [LARGE SCALE GENOMIC DNA]</scope>
    <source>
        <strain evidence="2">NA</strain>
    </source>
</reference>
<dbReference type="Proteomes" id="UP000004810">
    <property type="component" value="Unassembled WGS sequence"/>
</dbReference>
<evidence type="ECO:0000313" key="2">
    <source>
        <dbReference type="Proteomes" id="UP000004810"/>
    </source>
</evidence>
<comment type="caution">
    <text evidence="1">The sequence shown here is derived from an EMBL/GenBank/DDBJ whole genome shotgun (WGS) entry which is preliminary data.</text>
</comment>
<organism evidence="1 2">
    <name type="scientific">Wuchereria bancrofti</name>
    <dbReference type="NCBI Taxonomy" id="6293"/>
    <lineage>
        <taxon>Eukaryota</taxon>
        <taxon>Metazoa</taxon>
        <taxon>Ecdysozoa</taxon>
        <taxon>Nematoda</taxon>
        <taxon>Chromadorea</taxon>
        <taxon>Rhabditida</taxon>
        <taxon>Spirurina</taxon>
        <taxon>Spiruromorpha</taxon>
        <taxon>Filarioidea</taxon>
        <taxon>Onchocercidae</taxon>
        <taxon>Wuchereria</taxon>
    </lineage>
</organism>
<sequence>NFPTQLAKCHQYPQSSLSLPSLISSDQPIRQPDSLIEEPPQLSGYITDQRVAMTVVLTDK</sequence>
<dbReference type="AlphaFoldDB" id="J9F9N8"/>
<accession>J9F9N8</accession>
<protein>
    <submittedName>
        <fullName evidence="1">Uncharacterized protein</fullName>
    </submittedName>
</protein>
<evidence type="ECO:0000313" key="1">
    <source>
        <dbReference type="EMBL" id="EJW86282.1"/>
    </source>
</evidence>
<gene>
    <name evidence="1" type="ORF">WUBG_02808</name>
</gene>